<dbReference type="InterPro" id="IPR050389">
    <property type="entry name" value="LysR-type_TF"/>
</dbReference>
<evidence type="ECO:0000256" key="3">
    <source>
        <dbReference type="ARBA" id="ARBA00023125"/>
    </source>
</evidence>
<dbReference type="Proteomes" id="UP000005156">
    <property type="component" value="Unassembled WGS sequence"/>
</dbReference>
<organism evidence="6 7">
    <name type="scientific">Parasutterella excrementihominis YIT 11859</name>
    <dbReference type="NCBI Taxonomy" id="762966"/>
    <lineage>
        <taxon>Bacteria</taxon>
        <taxon>Pseudomonadati</taxon>
        <taxon>Pseudomonadota</taxon>
        <taxon>Betaproteobacteria</taxon>
        <taxon>Burkholderiales</taxon>
        <taxon>Sutterellaceae</taxon>
        <taxon>Parasutterella</taxon>
    </lineage>
</organism>
<evidence type="ECO:0000313" key="6">
    <source>
        <dbReference type="EMBL" id="EGG55152.1"/>
    </source>
</evidence>
<dbReference type="GeneID" id="43348633"/>
<dbReference type="InterPro" id="IPR005119">
    <property type="entry name" value="LysR_subst-bd"/>
</dbReference>
<evidence type="ECO:0000256" key="1">
    <source>
        <dbReference type="ARBA" id="ARBA00009437"/>
    </source>
</evidence>
<proteinExistence type="inferred from homology"/>
<dbReference type="Pfam" id="PF03466">
    <property type="entry name" value="LysR_substrate"/>
    <property type="match status" value="1"/>
</dbReference>
<evidence type="ECO:0000313" key="7">
    <source>
        <dbReference type="Proteomes" id="UP000005156"/>
    </source>
</evidence>
<keyword evidence="7" id="KW-1185">Reference proteome</keyword>
<dbReference type="PANTHER" id="PTHR30118">
    <property type="entry name" value="HTH-TYPE TRANSCRIPTIONAL REGULATOR LEUO-RELATED"/>
    <property type="match status" value="1"/>
</dbReference>
<dbReference type="Gene3D" id="3.40.190.10">
    <property type="entry name" value="Periplasmic binding protein-like II"/>
    <property type="match status" value="2"/>
</dbReference>
<evidence type="ECO:0000256" key="4">
    <source>
        <dbReference type="ARBA" id="ARBA00023163"/>
    </source>
</evidence>
<sequence>MTKILIKIDNDIAQDRPTSELLRFLAEFYDSRNLISTANRLGKGSATCFRLLAQAREIFEDPLFVKSGRAMMPTPKMDSLIGEIQSILMRIDRLPSPKVFSPKNLTQDFRIGCIDNAALRFIVPSLANLFDQAPNIRLSIISLHEHFQWALEKGNIDIVIYAPPNLKLRELGKKFHYETLYNTDHLYVVRNTHPLAVKLREGKQLKRSDLKNYRFIAVKYGYSEGKITTDSSGFEEGSNIAIDTPYLLTVPHMLTQCDLIGRLPESSVRELIGNLPLTILPKNLVADPAWTPVFLWHDRTHFDPAHQWFRSVLLRSLEEKRAKKRRNRKNSEEDEVGRTQ</sequence>
<dbReference type="eggNOG" id="COG0583">
    <property type="taxonomic scope" value="Bacteria"/>
</dbReference>
<dbReference type="SUPFAM" id="SSF53850">
    <property type="entry name" value="Periplasmic binding protein-like II"/>
    <property type="match status" value="1"/>
</dbReference>
<dbReference type="GO" id="GO:0003677">
    <property type="term" value="F:DNA binding"/>
    <property type="evidence" value="ECO:0007669"/>
    <property type="project" value="UniProtKB-KW"/>
</dbReference>
<keyword evidence="4" id="KW-0804">Transcription</keyword>
<evidence type="ECO:0000256" key="2">
    <source>
        <dbReference type="ARBA" id="ARBA00023015"/>
    </source>
</evidence>
<keyword evidence="3" id="KW-0238">DNA-binding</keyword>
<keyword evidence="2" id="KW-0805">Transcription regulation</keyword>
<dbReference type="PANTHER" id="PTHR30118:SF15">
    <property type="entry name" value="TRANSCRIPTIONAL REGULATORY PROTEIN"/>
    <property type="match status" value="1"/>
</dbReference>
<dbReference type="InterPro" id="IPR036390">
    <property type="entry name" value="WH_DNA-bd_sf"/>
</dbReference>
<comment type="similarity">
    <text evidence="1">Belongs to the LysR transcriptional regulatory family.</text>
</comment>
<feature type="domain" description="LysR substrate-binding" evidence="5">
    <location>
        <begin position="108"/>
        <end position="316"/>
    </location>
</feature>
<dbReference type="EMBL" id="AFBP01000030">
    <property type="protein sequence ID" value="EGG55152.1"/>
    <property type="molecule type" value="Genomic_DNA"/>
</dbReference>
<protein>
    <submittedName>
        <fullName evidence="6">LysR substrate binding domain protein</fullName>
    </submittedName>
</protein>
<accession>F3QJU1</accession>
<reference evidence="6 7" key="1">
    <citation type="submission" date="2011-02" db="EMBL/GenBank/DDBJ databases">
        <authorList>
            <person name="Weinstock G."/>
            <person name="Sodergren E."/>
            <person name="Clifton S."/>
            <person name="Fulton L."/>
            <person name="Fulton B."/>
            <person name="Courtney L."/>
            <person name="Fronick C."/>
            <person name="Harrison M."/>
            <person name="Strong C."/>
            <person name="Farmer C."/>
            <person name="Delahaunty K."/>
            <person name="Markovic C."/>
            <person name="Hall O."/>
            <person name="Minx P."/>
            <person name="Tomlinson C."/>
            <person name="Mitreva M."/>
            <person name="Hou S."/>
            <person name="Chen J."/>
            <person name="Wollam A."/>
            <person name="Pepin K.H."/>
            <person name="Johnson M."/>
            <person name="Bhonagiri V."/>
            <person name="Zhang X."/>
            <person name="Suruliraj S."/>
            <person name="Warren W."/>
            <person name="Chinwalla A."/>
            <person name="Mardis E.R."/>
            <person name="Wilson R.K."/>
        </authorList>
    </citation>
    <scope>NUCLEOTIDE SEQUENCE [LARGE SCALE GENOMIC DNA]</scope>
    <source>
        <strain evidence="6 7">YIT 11859</strain>
    </source>
</reference>
<gene>
    <name evidence="6" type="ORF">HMPREF9439_01198</name>
</gene>
<dbReference type="OrthoDB" id="8583877at2"/>
<dbReference type="HOGENOM" id="CLU_039613_39_0_4"/>
<comment type="caution">
    <text evidence="6">The sequence shown here is derived from an EMBL/GenBank/DDBJ whole genome shotgun (WGS) entry which is preliminary data.</text>
</comment>
<evidence type="ECO:0000259" key="5">
    <source>
        <dbReference type="Pfam" id="PF03466"/>
    </source>
</evidence>
<dbReference type="Gene3D" id="1.10.10.10">
    <property type="entry name" value="Winged helix-like DNA-binding domain superfamily/Winged helix DNA-binding domain"/>
    <property type="match status" value="1"/>
</dbReference>
<dbReference type="SUPFAM" id="SSF46785">
    <property type="entry name" value="Winged helix' DNA-binding domain"/>
    <property type="match status" value="1"/>
</dbReference>
<dbReference type="InterPro" id="IPR036388">
    <property type="entry name" value="WH-like_DNA-bd_sf"/>
</dbReference>
<name>F3QJU1_9BURK</name>
<dbReference type="AlphaFoldDB" id="F3QJU1"/>
<dbReference type="RefSeq" id="WP_008864073.1">
    <property type="nucleotide sequence ID" value="NZ_GL883703.1"/>
</dbReference>